<evidence type="ECO:0000313" key="6">
    <source>
        <dbReference type="Proteomes" id="UP000576087"/>
    </source>
</evidence>
<dbReference type="EMBL" id="JACIHM010000007">
    <property type="protein sequence ID" value="MBB4448517.1"/>
    <property type="molecule type" value="Genomic_DNA"/>
</dbReference>
<keyword evidence="5" id="KW-1185">Reference proteome</keyword>
<dbReference type="AlphaFoldDB" id="A0A7W6V419"/>
<sequence length="43" mass="4632">MTDLVTFGAAQVFASAVFFHRQRLEARHGSTGAANHNRETTGA</sequence>
<dbReference type="EMBL" id="JACIGY010000007">
    <property type="protein sequence ID" value="MBB4413902.1"/>
    <property type="molecule type" value="Genomic_DNA"/>
</dbReference>
<proteinExistence type="predicted"/>
<name>A0A7W6V419_9HYPH</name>
<evidence type="ECO:0000313" key="3">
    <source>
        <dbReference type="EMBL" id="MBB4448517.1"/>
    </source>
</evidence>
<dbReference type="EMBL" id="JACIGW010000006">
    <property type="protein sequence ID" value="MBB4350707.1"/>
    <property type="molecule type" value="Genomic_DNA"/>
</dbReference>
<accession>A0A7W6V419</accession>
<dbReference type="Proteomes" id="UP000520770">
    <property type="component" value="Unassembled WGS sequence"/>
</dbReference>
<comment type="caution">
    <text evidence="3">The sequence shown here is derived from an EMBL/GenBank/DDBJ whole genome shotgun (WGS) entry which is preliminary data.</text>
</comment>
<protein>
    <submittedName>
        <fullName evidence="3">Uncharacterized protein</fullName>
    </submittedName>
</protein>
<dbReference type="Proteomes" id="UP000576087">
    <property type="component" value="Unassembled WGS sequence"/>
</dbReference>
<evidence type="ECO:0000313" key="1">
    <source>
        <dbReference type="EMBL" id="MBB4350707.1"/>
    </source>
</evidence>
<dbReference type="Proteomes" id="UP000524535">
    <property type="component" value="Unassembled WGS sequence"/>
</dbReference>
<evidence type="ECO:0000313" key="4">
    <source>
        <dbReference type="Proteomes" id="UP000520770"/>
    </source>
</evidence>
<reference evidence="4 5" key="1">
    <citation type="submission" date="2020-08" db="EMBL/GenBank/DDBJ databases">
        <title>Genomic Encyclopedia of Type Strains, Phase IV (KMG-V): Genome sequencing to study the core and pangenomes of soil and plant-associated prokaryotes.</title>
        <authorList>
            <person name="Whitman W."/>
        </authorList>
    </citation>
    <scope>NUCLEOTIDE SEQUENCE [LARGE SCALE GENOMIC DNA]</scope>
    <source>
        <strain evidence="2 5">SEMIA 444</strain>
        <strain evidence="1 4">SEMIA 448</strain>
        <strain evidence="3 6">SEMIA 452</strain>
    </source>
</reference>
<evidence type="ECO:0000313" key="2">
    <source>
        <dbReference type="EMBL" id="MBB4413902.1"/>
    </source>
</evidence>
<gene>
    <name evidence="2" type="ORF">GGE31_004440</name>
    <name evidence="1" type="ORF">GGE33_004481</name>
    <name evidence="3" type="ORF">GGE35_004363</name>
</gene>
<organism evidence="3 6">
    <name type="scientific">Aliirhizobium cellulosilyticum</name>
    <dbReference type="NCBI Taxonomy" id="393664"/>
    <lineage>
        <taxon>Bacteria</taxon>
        <taxon>Pseudomonadati</taxon>
        <taxon>Pseudomonadota</taxon>
        <taxon>Alphaproteobacteria</taxon>
        <taxon>Hyphomicrobiales</taxon>
        <taxon>Rhizobiaceae</taxon>
        <taxon>Aliirhizobium</taxon>
    </lineage>
</organism>
<evidence type="ECO:0000313" key="5">
    <source>
        <dbReference type="Proteomes" id="UP000524535"/>
    </source>
</evidence>
<dbReference type="RefSeq" id="WP_281388862.1">
    <property type="nucleotide sequence ID" value="NZ_JACIGW010000006.1"/>
</dbReference>